<dbReference type="GO" id="GO:0008643">
    <property type="term" value="P:carbohydrate transport"/>
    <property type="evidence" value="ECO:0007669"/>
    <property type="project" value="InterPro"/>
</dbReference>
<evidence type="ECO:0000313" key="4">
    <source>
        <dbReference type="Proteomes" id="UP000032668"/>
    </source>
</evidence>
<dbReference type="Proteomes" id="UP000032668">
    <property type="component" value="Unassembled WGS sequence"/>
</dbReference>
<name>A0A0D6PIG2_9PROT</name>
<feature type="signal peptide" evidence="2">
    <location>
        <begin position="1"/>
        <end position="22"/>
    </location>
</feature>
<dbReference type="EMBL" id="BANC01000101">
    <property type="protein sequence ID" value="GAN81570.1"/>
    <property type="molecule type" value="Genomic_DNA"/>
</dbReference>
<dbReference type="Gene3D" id="2.40.160.180">
    <property type="entry name" value="Carbohydrate-selective porin OprB"/>
    <property type="match status" value="1"/>
</dbReference>
<comment type="caution">
    <text evidence="3">The sequence shown here is derived from an EMBL/GenBank/DDBJ whole genome shotgun (WGS) entry which is preliminary data.</text>
</comment>
<evidence type="ECO:0000313" key="3">
    <source>
        <dbReference type="EMBL" id="GAN81570.1"/>
    </source>
</evidence>
<reference evidence="3 4" key="1">
    <citation type="submission" date="2012-11" db="EMBL/GenBank/DDBJ databases">
        <title>Whole genome sequence of Acidocella aminolytica 101 = DSM 11237.</title>
        <authorList>
            <person name="Azuma Y."/>
            <person name="Higashiura N."/>
            <person name="Hirakawa H."/>
            <person name="Matsushita K."/>
        </authorList>
    </citation>
    <scope>NUCLEOTIDE SEQUENCE [LARGE SCALE GENOMIC DNA]</scope>
    <source>
        <strain evidence="4">101 / DSM 11237</strain>
    </source>
</reference>
<keyword evidence="2" id="KW-0732">Signal</keyword>
<dbReference type="PANTHER" id="PTHR37944:SF1">
    <property type="entry name" value="PORIN B"/>
    <property type="match status" value="1"/>
</dbReference>
<dbReference type="InterPro" id="IPR052932">
    <property type="entry name" value="OprB_Porin"/>
</dbReference>
<accession>A0A0D6PIG2</accession>
<dbReference type="PANTHER" id="PTHR37944">
    <property type="entry name" value="PORIN B"/>
    <property type="match status" value="1"/>
</dbReference>
<dbReference type="Pfam" id="PF04966">
    <property type="entry name" value="OprB"/>
    <property type="match status" value="1"/>
</dbReference>
<dbReference type="STRING" id="1120923.SAMN02746095_03398"/>
<evidence type="ECO:0000256" key="1">
    <source>
        <dbReference type="ARBA" id="ARBA00008769"/>
    </source>
</evidence>
<dbReference type="InterPro" id="IPR038673">
    <property type="entry name" value="OprB_sf"/>
</dbReference>
<organism evidence="3 4">
    <name type="scientific">Acidocella aminolytica 101 = DSM 11237</name>
    <dbReference type="NCBI Taxonomy" id="1120923"/>
    <lineage>
        <taxon>Bacteria</taxon>
        <taxon>Pseudomonadati</taxon>
        <taxon>Pseudomonadota</taxon>
        <taxon>Alphaproteobacteria</taxon>
        <taxon>Acetobacterales</taxon>
        <taxon>Acidocellaceae</taxon>
        <taxon>Acidocella</taxon>
    </lineage>
</organism>
<gene>
    <name evidence="3" type="ORF">Aam_103_014</name>
</gene>
<dbReference type="GO" id="GO:0015288">
    <property type="term" value="F:porin activity"/>
    <property type="evidence" value="ECO:0007669"/>
    <property type="project" value="InterPro"/>
</dbReference>
<dbReference type="GO" id="GO:0016020">
    <property type="term" value="C:membrane"/>
    <property type="evidence" value="ECO:0007669"/>
    <property type="project" value="InterPro"/>
</dbReference>
<proteinExistence type="inferred from homology"/>
<evidence type="ECO:0000256" key="2">
    <source>
        <dbReference type="RuleBase" id="RU363072"/>
    </source>
</evidence>
<sequence>MTSRLARMCVLLCTLPAANALAGTIPPNQDVATTLASPPTLIDVPPLKAAAQRLDQHGIRIDLNYVDDFIANPGSGIIENQTGNLGLFGINADFNLEKIIGLKGATIHEATTVYGLRSNSHMLTNQGSMLGTINYLKYHSPVVLNMLTYEQKIGRLDFEVGRSNVLRYFWRQNCDNPFNCEPALMAGDTPLMPLRYASWSGLARYQVTRAWYLQAGGFEDNAYNLNTNGLHFSTNHSTGTLGVGEFGYTTTFKTAAFPAHYEFGLWGDTTPHTNPYLSALGRPVQIYTKDPKASEPDPIGMFAEGRQVVWVGARQHAVGAQPKNIALTWGLFAPLNGGQNFDLEAWLGGIFTGVIPGRPYDHFGFRVHYLQLGSDFAHSETVARILAGGNADPQPRNEYSFEVSYDIHLAPGVMLAPTAQYLINQDTYYFPKTRIAPRNGFVVSAFLVISLDHMLGLPAPRL</sequence>
<comment type="similarity">
    <text evidence="1 2">Belongs to the OprB family.</text>
</comment>
<protein>
    <submittedName>
        <fullName evidence="3">Porin B carbohydrate-selective OprB</fullName>
    </submittedName>
</protein>
<feature type="chain" id="PRO_5010392259" evidence="2">
    <location>
        <begin position="23"/>
        <end position="462"/>
    </location>
</feature>
<dbReference type="InterPro" id="IPR007049">
    <property type="entry name" value="Carb-sel_porin_OprB"/>
</dbReference>
<dbReference type="AlphaFoldDB" id="A0A0D6PIG2"/>
<keyword evidence="4" id="KW-1185">Reference proteome</keyword>